<keyword evidence="4 7" id="KW-0067">ATP-binding</keyword>
<evidence type="ECO:0000313" key="7">
    <source>
        <dbReference type="EMBL" id="ARN80436.1"/>
    </source>
</evidence>
<dbReference type="AlphaFoldDB" id="A0A1W6MSC2"/>
<dbReference type="InterPro" id="IPR052156">
    <property type="entry name" value="BCAA_Transport_ATP-bd_LivF"/>
</dbReference>
<evidence type="ECO:0000256" key="4">
    <source>
        <dbReference type="ARBA" id="ARBA00022840"/>
    </source>
</evidence>
<keyword evidence="8" id="KW-1185">Reference proteome</keyword>
<dbReference type="RefSeq" id="WP_085770499.1">
    <property type="nucleotide sequence ID" value="NZ_AP027149.1"/>
</dbReference>
<dbReference type="Proteomes" id="UP000193978">
    <property type="component" value="Chromosome"/>
</dbReference>
<dbReference type="SMART" id="SM00382">
    <property type="entry name" value="AAA"/>
    <property type="match status" value="1"/>
</dbReference>
<dbReference type="Pfam" id="PF00005">
    <property type="entry name" value="ABC_tran"/>
    <property type="match status" value="1"/>
</dbReference>
<evidence type="ECO:0000256" key="3">
    <source>
        <dbReference type="ARBA" id="ARBA00022741"/>
    </source>
</evidence>
<accession>A0A1W6MSC2</accession>
<evidence type="ECO:0000313" key="8">
    <source>
        <dbReference type="Proteomes" id="UP000193978"/>
    </source>
</evidence>
<protein>
    <submittedName>
        <fullName evidence="7">ABC transporter ATP-binding protein</fullName>
    </submittedName>
</protein>
<evidence type="ECO:0000256" key="2">
    <source>
        <dbReference type="ARBA" id="ARBA00022448"/>
    </source>
</evidence>
<dbReference type="STRING" id="655015.B1812_04380"/>
<organism evidence="7 8">
    <name type="scientific">Methylocystis bryophila</name>
    <dbReference type="NCBI Taxonomy" id="655015"/>
    <lineage>
        <taxon>Bacteria</taxon>
        <taxon>Pseudomonadati</taxon>
        <taxon>Pseudomonadota</taxon>
        <taxon>Alphaproteobacteria</taxon>
        <taxon>Hyphomicrobiales</taxon>
        <taxon>Methylocystaceae</taxon>
        <taxon>Methylocystis</taxon>
    </lineage>
</organism>
<dbReference type="KEGG" id="mbry:B1812_04380"/>
<sequence>MTATETLLELRDVEASYNQAIVALRDVSLKVRRGEIVALLGANGSGKTTILNATSRLLAAERGQITSGKILFDGRSTSKSSTAELAQKGLVQVLEGRRVFRSLTVEENLASGALARRSNRRELRDDLDYVYGVFPQLKHRRRSLAGLLSGGEQQMTAIGRAMMTHPRLLILDEPSMGLAPLVVEEIYQVLGALNRMKGLSLLVAEQNAYVALRHAHRGYVVENGVVVLEGAAATLQEREDVKDFYLGRNTRAHRRESPTRTNYAAV</sequence>
<dbReference type="InterPro" id="IPR003439">
    <property type="entry name" value="ABC_transporter-like_ATP-bd"/>
</dbReference>
<dbReference type="InterPro" id="IPR027417">
    <property type="entry name" value="P-loop_NTPase"/>
</dbReference>
<name>A0A1W6MSC2_9HYPH</name>
<proteinExistence type="inferred from homology"/>
<dbReference type="GO" id="GO:0015658">
    <property type="term" value="F:branched-chain amino acid transmembrane transporter activity"/>
    <property type="evidence" value="ECO:0007669"/>
    <property type="project" value="TreeGrafter"/>
</dbReference>
<dbReference type="GO" id="GO:0016887">
    <property type="term" value="F:ATP hydrolysis activity"/>
    <property type="evidence" value="ECO:0007669"/>
    <property type="project" value="InterPro"/>
</dbReference>
<dbReference type="Gene3D" id="3.40.50.300">
    <property type="entry name" value="P-loop containing nucleotide triphosphate hydrolases"/>
    <property type="match status" value="1"/>
</dbReference>
<evidence type="ECO:0000256" key="1">
    <source>
        <dbReference type="ARBA" id="ARBA00005417"/>
    </source>
</evidence>
<keyword evidence="3" id="KW-0547">Nucleotide-binding</keyword>
<dbReference type="OrthoDB" id="9806149at2"/>
<gene>
    <name evidence="7" type="ORF">B1812_04380</name>
</gene>
<comment type="similarity">
    <text evidence="1">Belongs to the ABC transporter superfamily.</text>
</comment>
<dbReference type="SUPFAM" id="SSF52540">
    <property type="entry name" value="P-loop containing nucleoside triphosphate hydrolases"/>
    <property type="match status" value="1"/>
</dbReference>
<keyword evidence="5" id="KW-0029">Amino-acid transport</keyword>
<dbReference type="InterPro" id="IPR003593">
    <property type="entry name" value="AAA+_ATPase"/>
</dbReference>
<reference evidence="7 8" key="1">
    <citation type="submission" date="2017-02" db="EMBL/GenBank/DDBJ databases">
        <authorList>
            <person name="Peterson S.W."/>
        </authorList>
    </citation>
    <scope>NUCLEOTIDE SEQUENCE [LARGE SCALE GENOMIC DNA]</scope>
    <source>
        <strain evidence="7 8">S285</strain>
    </source>
</reference>
<evidence type="ECO:0000259" key="6">
    <source>
        <dbReference type="PROSITE" id="PS50893"/>
    </source>
</evidence>
<dbReference type="PROSITE" id="PS50893">
    <property type="entry name" value="ABC_TRANSPORTER_2"/>
    <property type="match status" value="1"/>
</dbReference>
<dbReference type="GO" id="GO:0015807">
    <property type="term" value="P:L-amino acid transport"/>
    <property type="evidence" value="ECO:0007669"/>
    <property type="project" value="TreeGrafter"/>
</dbReference>
<keyword evidence="2" id="KW-0813">Transport</keyword>
<dbReference type="PANTHER" id="PTHR43820">
    <property type="entry name" value="HIGH-AFFINITY BRANCHED-CHAIN AMINO ACID TRANSPORT ATP-BINDING PROTEIN LIVF"/>
    <property type="match status" value="1"/>
</dbReference>
<dbReference type="CDD" id="cd03224">
    <property type="entry name" value="ABC_TM1139_LivF_branched"/>
    <property type="match status" value="1"/>
</dbReference>
<evidence type="ECO:0000256" key="5">
    <source>
        <dbReference type="ARBA" id="ARBA00022970"/>
    </source>
</evidence>
<dbReference type="EMBL" id="CP019948">
    <property type="protein sequence ID" value="ARN80436.1"/>
    <property type="molecule type" value="Genomic_DNA"/>
</dbReference>
<feature type="domain" description="ABC transporter" evidence="6">
    <location>
        <begin position="8"/>
        <end position="248"/>
    </location>
</feature>
<dbReference type="PANTHER" id="PTHR43820:SF4">
    <property type="entry name" value="HIGH-AFFINITY BRANCHED-CHAIN AMINO ACID TRANSPORT ATP-BINDING PROTEIN LIVF"/>
    <property type="match status" value="1"/>
</dbReference>
<dbReference type="GO" id="GO:0005524">
    <property type="term" value="F:ATP binding"/>
    <property type="evidence" value="ECO:0007669"/>
    <property type="project" value="UniProtKB-KW"/>
</dbReference>